<evidence type="ECO:0000313" key="6">
    <source>
        <dbReference type="EMBL" id="GAM58331.1"/>
    </source>
</evidence>
<dbReference type="EMBL" id="BBRZ01000083">
    <property type="protein sequence ID" value="GAM58331.1"/>
    <property type="molecule type" value="Genomic_DNA"/>
</dbReference>
<protein>
    <submittedName>
        <fullName evidence="6">Fusaric acid resistance protein fusE</fullName>
    </submittedName>
</protein>
<comment type="subcellular location">
    <subcellularLocation>
        <location evidence="1">Membrane</location>
        <topology evidence="1">Single-pass membrane protein</topology>
    </subcellularLocation>
</comment>
<dbReference type="Proteomes" id="UP000031671">
    <property type="component" value="Unassembled WGS sequence"/>
</dbReference>
<feature type="domain" description="Multidrug resistance protein MdtA-like barrel-sandwich hybrid" evidence="5">
    <location>
        <begin position="41"/>
        <end position="164"/>
    </location>
</feature>
<dbReference type="Pfam" id="PF25917">
    <property type="entry name" value="BSH_RND"/>
    <property type="match status" value="1"/>
</dbReference>
<evidence type="ECO:0000256" key="2">
    <source>
        <dbReference type="ARBA" id="ARBA00009477"/>
    </source>
</evidence>
<evidence type="ECO:0000256" key="3">
    <source>
        <dbReference type="SAM" id="Coils"/>
    </source>
</evidence>
<name>A0A0B8NWM9_9VIBR</name>
<evidence type="ECO:0000259" key="4">
    <source>
        <dbReference type="Pfam" id="PF25876"/>
    </source>
</evidence>
<comment type="similarity">
    <text evidence="2">Belongs to the membrane fusion protein (MFP) (TC 8.A.1) family.</text>
</comment>
<organism evidence="6 7">
    <name type="scientific">Vibrio ishigakensis</name>
    <dbReference type="NCBI Taxonomy" id="1481914"/>
    <lineage>
        <taxon>Bacteria</taxon>
        <taxon>Pseudomonadati</taxon>
        <taxon>Pseudomonadota</taxon>
        <taxon>Gammaproteobacteria</taxon>
        <taxon>Vibrionales</taxon>
        <taxon>Vibrionaceae</taxon>
        <taxon>Vibrio</taxon>
    </lineage>
</organism>
<evidence type="ECO:0000259" key="5">
    <source>
        <dbReference type="Pfam" id="PF25917"/>
    </source>
</evidence>
<sequence length="164" mass="18155">MIKRYFITLLLVVGAGAVIFNYYETYSDSPWTRDGQVSAYIVSITPRVTGQVTEVYVDDNSRVEKGDLLFEIDPAIYSAAYHKAVATQGQAQALLSKARNNLQRTSELEKRMHGAVPTLTLNNLTNEVESAAANLDLAKANVEEAKLNLKYTKVYAPTDGYITN</sequence>
<accession>A0A0B8NWM9</accession>
<dbReference type="InterPro" id="IPR050393">
    <property type="entry name" value="MFP_Efflux_Pump"/>
</dbReference>
<keyword evidence="7" id="KW-1185">Reference proteome</keyword>
<feature type="domain" description="Multidrug resistance protein MdtA-like alpha-helical hairpin" evidence="4">
    <location>
        <begin position="81"/>
        <end position="152"/>
    </location>
</feature>
<reference evidence="6 7" key="2">
    <citation type="submission" date="2015-01" db="EMBL/GenBank/DDBJ databases">
        <authorList>
            <consortium name="NBRP consortium"/>
            <person name="Sawabe T."/>
            <person name="Meirelles P."/>
            <person name="Feng G."/>
            <person name="Sayaka M."/>
            <person name="Hattori M."/>
            <person name="Ohkuma M."/>
        </authorList>
    </citation>
    <scope>NUCLEOTIDE SEQUENCE [LARGE SCALE GENOMIC DNA]</scope>
    <source>
        <strain evidence="7">JCM 19231</strain>
    </source>
</reference>
<dbReference type="InterPro" id="IPR058625">
    <property type="entry name" value="MdtA-like_BSH"/>
</dbReference>
<dbReference type="PANTHER" id="PTHR30367">
    <property type="entry name" value="P-HYDROXYBENZOIC ACID EFFLUX PUMP SUBUNIT AAEA-RELATED"/>
    <property type="match status" value="1"/>
</dbReference>
<dbReference type="AlphaFoldDB" id="A0A0B8NWM9"/>
<dbReference type="Gene3D" id="2.40.50.100">
    <property type="match status" value="1"/>
</dbReference>
<comment type="caution">
    <text evidence="6">The sequence shown here is derived from an EMBL/GenBank/DDBJ whole genome shotgun (WGS) entry which is preliminary data.</text>
</comment>
<feature type="coiled-coil region" evidence="3">
    <location>
        <begin position="121"/>
        <end position="148"/>
    </location>
</feature>
<reference evidence="6 7" key="1">
    <citation type="submission" date="2015-01" db="EMBL/GenBank/DDBJ databases">
        <title>Vibrio sp. C1 JCM 19231 whole genome shotgun sequence.</title>
        <authorList>
            <person name="Sawabe T."/>
            <person name="Meirelles P."/>
            <person name="Feng G."/>
            <person name="Sayaka M."/>
            <person name="Hattori M."/>
            <person name="Ohkuma M."/>
        </authorList>
    </citation>
    <scope>NUCLEOTIDE SEQUENCE [LARGE SCALE GENOMIC DNA]</scope>
    <source>
        <strain evidence="7">JCM 19231</strain>
    </source>
</reference>
<dbReference type="Pfam" id="PF25876">
    <property type="entry name" value="HH_MFP_RND"/>
    <property type="match status" value="1"/>
</dbReference>
<evidence type="ECO:0000313" key="7">
    <source>
        <dbReference type="Proteomes" id="UP000031671"/>
    </source>
</evidence>
<proteinExistence type="inferred from homology"/>
<keyword evidence="3" id="KW-0175">Coiled coil</keyword>
<dbReference type="SUPFAM" id="SSF111369">
    <property type="entry name" value="HlyD-like secretion proteins"/>
    <property type="match status" value="1"/>
</dbReference>
<evidence type="ECO:0000256" key="1">
    <source>
        <dbReference type="ARBA" id="ARBA00004167"/>
    </source>
</evidence>
<dbReference type="InterPro" id="IPR058624">
    <property type="entry name" value="MdtA-like_HH"/>
</dbReference>
<dbReference type="Gene3D" id="1.10.287.470">
    <property type="entry name" value="Helix hairpin bin"/>
    <property type="match status" value="1"/>
</dbReference>
<gene>
    <name evidence="6" type="ORF">JCM19231_2161</name>
</gene>
<dbReference type="PANTHER" id="PTHR30367:SF12">
    <property type="entry name" value="P-HYDROXYBENZOIC ACID EFFLUX PUMP SUBUNIT AAEA"/>
    <property type="match status" value="1"/>
</dbReference>